<feature type="transmembrane region" description="Helical" evidence="1">
    <location>
        <begin position="108"/>
        <end position="128"/>
    </location>
</feature>
<dbReference type="Pfam" id="PF19700">
    <property type="entry name" value="DUF6198"/>
    <property type="match status" value="1"/>
</dbReference>
<name>A0A3N9UPT3_9BACI</name>
<dbReference type="PANTHER" id="PTHR40078:SF1">
    <property type="entry name" value="INTEGRAL MEMBRANE PROTEIN"/>
    <property type="match status" value="1"/>
</dbReference>
<dbReference type="RefSeq" id="WP_124764872.1">
    <property type="nucleotide sequence ID" value="NZ_JAFBDY010000008.1"/>
</dbReference>
<keyword evidence="1" id="KW-1133">Transmembrane helix</keyword>
<evidence type="ECO:0000313" key="2">
    <source>
        <dbReference type="EMBL" id="RQW74532.1"/>
    </source>
</evidence>
<dbReference type="PANTHER" id="PTHR40078">
    <property type="entry name" value="INTEGRAL MEMBRANE PROTEIN-RELATED"/>
    <property type="match status" value="1"/>
</dbReference>
<accession>A0A3N9UPT3</accession>
<dbReference type="OrthoDB" id="1902994at2"/>
<evidence type="ECO:0000313" key="3">
    <source>
        <dbReference type="Proteomes" id="UP000274033"/>
    </source>
</evidence>
<feature type="transmembrane region" description="Helical" evidence="1">
    <location>
        <begin position="174"/>
        <end position="194"/>
    </location>
</feature>
<dbReference type="Proteomes" id="UP000274033">
    <property type="component" value="Unassembled WGS sequence"/>
</dbReference>
<dbReference type="InterPro" id="IPR038750">
    <property type="entry name" value="YczE/YyaS-like"/>
</dbReference>
<dbReference type="EMBL" id="RRCT01000009">
    <property type="protein sequence ID" value="RQW74532.1"/>
    <property type="molecule type" value="Genomic_DNA"/>
</dbReference>
<sequence>MKLSKQHSFVYGVGIVILTLGITLTIQSQFGTSPFDALLVGLSETVGLTVGSWEIILALMMIFCNALLSKRRPQFLGFITAFLTGVGIDLWLFLIGDFVHPDTWFSQLMTLLFGLIFSGLGTAFYLYAKFAPAPVDELMLVIRELTKISVLYSRTIQYAVFLVLAYLFNGPIGIGTIITLCFGGPILNYCMNLVERRMVTKIPVS</sequence>
<feature type="transmembrane region" description="Helical" evidence="1">
    <location>
        <begin position="9"/>
        <end position="30"/>
    </location>
</feature>
<protein>
    <submittedName>
        <fullName evidence="2">YitT family protein</fullName>
    </submittedName>
</protein>
<comment type="caution">
    <text evidence="2">The sequence shown here is derived from an EMBL/GenBank/DDBJ whole genome shotgun (WGS) entry which is preliminary data.</text>
</comment>
<keyword evidence="3" id="KW-1185">Reference proteome</keyword>
<proteinExistence type="predicted"/>
<gene>
    <name evidence="2" type="ORF">EBB45_11665</name>
</gene>
<keyword evidence="1" id="KW-0812">Transmembrane</keyword>
<feature type="transmembrane region" description="Helical" evidence="1">
    <location>
        <begin position="50"/>
        <end position="68"/>
    </location>
</feature>
<keyword evidence="1" id="KW-0472">Membrane</keyword>
<dbReference type="AlphaFoldDB" id="A0A3N9UPT3"/>
<organism evidence="2 3">
    <name type="scientific">Lysinibacillus composti</name>
    <dbReference type="NCBI Taxonomy" id="720633"/>
    <lineage>
        <taxon>Bacteria</taxon>
        <taxon>Bacillati</taxon>
        <taxon>Bacillota</taxon>
        <taxon>Bacilli</taxon>
        <taxon>Bacillales</taxon>
        <taxon>Bacillaceae</taxon>
        <taxon>Lysinibacillus</taxon>
    </lineage>
</organism>
<reference evidence="2 3" key="1">
    <citation type="journal article" date="2013" name="J. Microbiol.">
        <title>Lysinibacillus chungkukjangi sp. nov., isolated from Chungkukjang, Korean fermented soybean food.</title>
        <authorList>
            <person name="Kim S.J."/>
            <person name="Jang Y.H."/>
            <person name="Hamada M."/>
            <person name="Ahn J.H."/>
            <person name="Weon H.Y."/>
            <person name="Suzuki K."/>
            <person name="Whang K.S."/>
            <person name="Kwon S.W."/>
        </authorList>
    </citation>
    <scope>NUCLEOTIDE SEQUENCE [LARGE SCALE GENOMIC DNA]</scope>
    <source>
        <strain evidence="2 3">MCCC 1A12701</strain>
    </source>
</reference>
<evidence type="ECO:0000256" key="1">
    <source>
        <dbReference type="SAM" id="Phobius"/>
    </source>
</evidence>
<feature type="transmembrane region" description="Helical" evidence="1">
    <location>
        <begin position="75"/>
        <end position="96"/>
    </location>
</feature>
<feature type="transmembrane region" description="Helical" evidence="1">
    <location>
        <begin position="149"/>
        <end position="168"/>
    </location>
</feature>